<evidence type="ECO:0000256" key="7">
    <source>
        <dbReference type="ARBA" id="ARBA00023237"/>
    </source>
</evidence>
<evidence type="ECO:0000256" key="1">
    <source>
        <dbReference type="ARBA" id="ARBA00004442"/>
    </source>
</evidence>
<keyword evidence="9" id="KW-1185">Reference proteome</keyword>
<protein>
    <submittedName>
        <fullName evidence="8">TolC family protein</fullName>
    </submittedName>
</protein>
<dbReference type="EMBL" id="CP051204">
    <property type="protein sequence ID" value="QJB39326.1"/>
    <property type="molecule type" value="Genomic_DNA"/>
</dbReference>
<dbReference type="PANTHER" id="PTHR30026:SF20">
    <property type="entry name" value="OUTER MEMBRANE PROTEIN TOLC"/>
    <property type="match status" value="1"/>
</dbReference>
<dbReference type="RefSeq" id="WP_168861091.1">
    <property type="nucleotide sequence ID" value="NZ_CP051204.2"/>
</dbReference>
<proteinExistence type="inferred from homology"/>
<sequence length="444" mass="49527">MILTKLIHKAWLLYMAAGMGVVSVHAQPRILTVDQAISMALSNSHVLKLDQAKVDLAISKYNQAKDMSLPAGSASATFSHAEIPAHRINLGSLDWTLPERADSYVGSASLTETIFDGFKLKYARQSTRLLAEIAKTDVSLHKEEVIYTAVQMYFNLYKIVRSRQIVQQNIIAIDSLICQAEQFYRHGVVTKNDVLRFKLQKSAAAIMASDLEANRSVACYNMAVLLGLPEDSDFQPALTVPEKDAAASLHQYLDIALSERKELQQNSLQSQADQLSYKTVKAAVLPKLSANAGVKYIHAGAAFIPESGSFISPFSAGATLSWNFSTLWTNKNRLSETRVQQQETIIARDIWTDKIRTEVNQAYHIYLQALHKVSLLQSAIEEATENDRMQADRYKNNVTTVTERVDADTKLYQALTDMEIARADTQLAWYRLLKTTGTIAVIHQ</sequence>
<evidence type="ECO:0000256" key="2">
    <source>
        <dbReference type="ARBA" id="ARBA00007613"/>
    </source>
</evidence>
<keyword evidence="4" id="KW-1134">Transmembrane beta strand</keyword>
<dbReference type="InterPro" id="IPR003423">
    <property type="entry name" value="OMP_efflux"/>
</dbReference>
<reference evidence="9" key="1">
    <citation type="submission" date="2020-04" db="EMBL/GenBank/DDBJ databases">
        <authorList>
            <person name="Kittiwongwattana C."/>
        </authorList>
    </citation>
    <scope>NUCLEOTIDE SEQUENCE [LARGE SCALE GENOMIC DNA]</scope>
    <source>
        <strain evidence="9">1303</strain>
    </source>
</reference>
<dbReference type="PANTHER" id="PTHR30026">
    <property type="entry name" value="OUTER MEMBRANE PROTEIN TOLC"/>
    <property type="match status" value="1"/>
</dbReference>
<keyword evidence="5" id="KW-0812">Transmembrane</keyword>
<evidence type="ECO:0000313" key="8">
    <source>
        <dbReference type="EMBL" id="QJB39326.1"/>
    </source>
</evidence>
<evidence type="ECO:0000256" key="6">
    <source>
        <dbReference type="ARBA" id="ARBA00023136"/>
    </source>
</evidence>
<accession>A0ABX6LGT8</accession>
<name>A0ABX6LGT8_9BACT</name>
<keyword evidence="3" id="KW-0813">Transport</keyword>
<dbReference type="InterPro" id="IPR051906">
    <property type="entry name" value="TolC-like"/>
</dbReference>
<evidence type="ECO:0000313" key="9">
    <source>
        <dbReference type="Proteomes" id="UP000503144"/>
    </source>
</evidence>
<organism evidence="8 9">
    <name type="scientific">Chitinophaga oryzae</name>
    <dbReference type="NCBI Taxonomy" id="2725414"/>
    <lineage>
        <taxon>Bacteria</taxon>
        <taxon>Pseudomonadati</taxon>
        <taxon>Bacteroidota</taxon>
        <taxon>Chitinophagia</taxon>
        <taxon>Chitinophagales</taxon>
        <taxon>Chitinophagaceae</taxon>
        <taxon>Chitinophaga</taxon>
    </lineage>
</organism>
<keyword evidence="7" id="KW-0998">Cell outer membrane</keyword>
<reference evidence="8 9" key="2">
    <citation type="submission" date="2020-09" db="EMBL/GenBank/DDBJ databases">
        <authorList>
            <person name="Kittiwongwattana C."/>
        </authorList>
    </citation>
    <scope>NUCLEOTIDE SEQUENCE [LARGE SCALE GENOMIC DNA]</scope>
    <source>
        <strain evidence="8 9">1303</strain>
    </source>
</reference>
<dbReference type="Pfam" id="PF02321">
    <property type="entry name" value="OEP"/>
    <property type="match status" value="2"/>
</dbReference>
<comment type="subcellular location">
    <subcellularLocation>
        <location evidence="1">Cell outer membrane</location>
    </subcellularLocation>
</comment>
<evidence type="ECO:0000256" key="3">
    <source>
        <dbReference type="ARBA" id="ARBA00022448"/>
    </source>
</evidence>
<gene>
    <name evidence="8" type="ORF">HF324_16250</name>
</gene>
<keyword evidence="6" id="KW-0472">Membrane</keyword>
<dbReference type="Proteomes" id="UP000503144">
    <property type="component" value="Chromosome"/>
</dbReference>
<comment type="similarity">
    <text evidence="2">Belongs to the outer membrane factor (OMF) (TC 1.B.17) family.</text>
</comment>
<evidence type="ECO:0000256" key="5">
    <source>
        <dbReference type="ARBA" id="ARBA00022692"/>
    </source>
</evidence>
<dbReference type="SUPFAM" id="SSF56954">
    <property type="entry name" value="Outer membrane efflux proteins (OEP)"/>
    <property type="match status" value="1"/>
</dbReference>
<evidence type="ECO:0000256" key="4">
    <source>
        <dbReference type="ARBA" id="ARBA00022452"/>
    </source>
</evidence>
<dbReference type="Gene3D" id="1.20.1600.10">
    <property type="entry name" value="Outer membrane efflux proteins (OEP)"/>
    <property type="match status" value="1"/>
</dbReference>